<comment type="cofactor">
    <cofactor evidence="1">
        <name>thiamine diphosphate</name>
        <dbReference type="ChEBI" id="CHEBI:58937"/>
    </cofactor>
</comment>
<keyword evidence="3" id="KW-0808">Transferase</keyword>
<feature type="domain" description="Transketolase-like pyrimidine-binding" evidence="5">
    <location>
        <begin position="9"/>
        <end position="175"/>
    </location>
</feature>
<dbReference type="GO" id="GO:0016740">
    <property type="term" value="F:transferase activity"/>
    <property type="evidence" value="ECO:0007669"/>
    <property type="project" value="UniProtKB-KW"/>
</dbReference>
<keyword evidence="7" id="KW-1185">Reference proteome</keyword>
<protein>
    <submittedName>
        <fullName evidence="6">Transketolase subunit B</fullName>
    </submittedName>
</protein>
<dbReference type="SUPFAM" id="SSF52518">
    <property type="entry name" value="Thiamin diphosphate-binding fold (THDP-binding)"/>
    <property type="match status" value="1"/>
</dbReference>
<dbReference type="SUPFAM" id="SSF52922">
    <property type="entry name" value="TK C-terminal domain-like"/>
    <property type="match status" value="1"/>
</dbReference>
<name>A0A0S7BY31_9BACT</name>
<accession>A0A0S7BY31</accession>
<dbReference type="PANTHER" id="PTHR43825">
    <property type="entry name" value="PYRUVATE DEHYDROGENASE E1 COMPONENT"/>
    <property type="match status" value="1"/>
</dbReference>
<dbReference type="Pfam" id="PF02779">
    <property type="entry name" value="Transket_pyr"/>
    <property type="match status" value="1"/>
</dbReference>
<dbReference type="Gene3D" id="3.40.50.970">
    <property type="match status" value="1"/>
</dbReference>
<gene>
    <name evidence="6" type="ORF">TBC1_11823</name>
</gene>
<dbReference type="InterPro" id="IPR051157">
    <property type="entry name" value="PDH/Transketolase"/>
</dbReference>
<dbReference type="InterPro" id="IPR005475">
    <property type="entry name" value="Transketolase-like_Pyr-bd"/>
</dbReference>
<dbReference type="EMBL" id="DF968182">
    <property type="protein sequence ID" value="GAP42686.1"/>
    <property type="molecule type" value="Genomic_DNA"/>
</dbReference>
<organism evidence="6">
    <name type="scientific">Lentimicrobium saccharophilum</name>
    <dbReference type="NCBI Taxonomy" id="1678841"/>
    <lineage>
        <taxon>Bacteria</taxon>
        <taxon>Pseudomonadati</taxon>
        <taxon>Bacteroidota</taxon>
        <taxon>Bacteroidia</taxon>
        <taxon>Bacteroidales</taxon>
        <taxon>Lentimicrobiaceae</taxon>
        <taxon>Lentimicrobium</taxon>
    </lineage>
</organism>
<comment type="similarity">
    <text evidence="2">Belongs to the transketolase family.</text>
</comment>
<dbReference type="InterPro" id="IPR029061">
    <property type="entry name" value="THDP-binding"/>
</dbReference>
<dbReference type="CDD" id="cd07033">
    <property type="entry name" value="TPP_PYR_DXS_TK_like"/>
    <property type="match status" value="1"/>
</dbReference>
<dbReference type="RefSeq" id="WP_062038874.1">
    <property type="nucleotide sequence ID" value="NZ_DF968182.1"/>
</dbReference>
<evidence type="ECO:0000313" key="6">
    <source>
        <dbReference type="EMBL" id="GAP42686.1"/>
    </source>
</evidence>
<dbReference type="SMART" id="SM00861">
    <property type="entry name" value="Transket_pyr"/>
    <property type="match status" value="1"/>
</dbReference>
<dbReference type="InterPro" id="IPR033248">
    <property type="entry name" value="Transketolase_C"/>
</dbReference>
<keyword evidence="4" id="KW-0786">Thiamine pyrophosphate</keyword>
<dbReference type="Gene3D" id="3.40.50.920">
    <property type="match status" value="1"/>
</dbReference>
<dbReference type="InterPro" id="IPR009014">
    <property type="entry name" value="Transketo_C/PFOR_II"/>
</dbReference>
<dbReference type="FunFam" id="3.40.50.970:FF:000129">
    <property type="entry name" value="Transketolase"/>
    <property type="match status" value="1"/>
</dbReference>
<evidence type="ECO:0000259" key="5">
    <source>
        <dbReference type="SMART" id="SM00861"/>
    </source>
</evidence>
<dbReference type="PANTHER" id="PTHR43825:SF1">
    <property type="entry name" value="TRANSKETOLASE-LIKE PYRIMIDINE-BINDING DOMAIN-CONTAINING PROTEIN"/>
    <property type="match status" value="1"/>
</dbReference>
<dbReference type="Pfam" id="PF02780">
    <property type="entry name" value="Transketolase_C"/>
    <property type="match status" value="1"/>
</dbReference>
<sequence length="321" mass="34273">MMFNNRGNRSTREGFGEGLLEAGRMNPNVFALGADITVSTGVNLFAGAFPENFISLGIAEQNCAGVAAGMALMGKIPVFTTYAVFSAIRATDQVRISICYNNLHVMIGGAHAGISVGPDGATHQALEDIAVMRCLPNMTVISPCDATQAAILTRKAILEEKGPVYLRFGREAVADFTPPELETQIGKAQMLQPGNHLTLIATGHMVWEALKAAEILSLKGINARVINMHTIKPIDADAILEAAKETRLIISIEEHQVTGGLGSAIAEVLVGNCPVRMERIGIPDCFGESGKPEELLDKYGLTADKIARKAESIFRAKQISS</sequence>
<proteinExistence type="inferred from homology"/>
<dbReference type="PROSITE" id="PS00802">
    <property type="entry name" value="TRANSKETOLASE_2"/>
    <property type="match status" value="1"/>
</dbReference>
<dbReference type="Proteomes" id="UP000053091">
    <property type="component" value="Unassembled WGS sequence"/>
</dbReference>
<evidence type="ECO:0000256" key="2">
    <source>
        <dbReference type="ARBA" id="ARBA00007131"/>
    </source>
</evidence>
<dbReference type="PATRIC" id="fig|1678841.3.peg.933"/>
<dbReference type="STRING" id="1678841.TBC1_11823"/>
<evidence type="ECO:0000313" key="7">
    <source>
        <dbReference type="Proteomes" id="UP000053091"/>
    </source>
</evidence>
<evidence type="ECO:0000256" key="4">
    <source>
        <dbReference type="ARBA" id="ARBA00023052"/>
    </source>
</evidence>
<dbReference type="OrthoDB" id="9803371at2"/>
<evidence type="ECO:0000256" key="3">
    <source>
        <dbReference type="ARBA" id="ARBA00022679"/>
    </source>
</evidence>
<evidence type="ECO:0000256" key="1">
    <source>
        <dbReference type="ARBA" id="ARBA00001964"/>
    </source>
</evidence>
<dbReference type="InterPro" id="IPR020826">
    <property type="entry name" value="Transketolase_BS"/>
</dbReference>
<dbReference type="AlphaFoldDB" id="A0A0S7BY31"/>
<reference evidence="6" key="1">
    <citation type="journal article" date="2015" name="Genome Announc.">
        <title>Draft Genome Sequence of Bacteroidales Strain TBC1, a Novel Isolate from a Methanogenic Wastewater Treatment System.</title>
        <authorList>
            <person name="Tourlousse D.M."/>
            <person name="Matsuura N."/>
            <person name="Sun L."/>
            <person name="Toyonaga M."/>
            <person name="Kuroda K."/>
            <person name="Ohashi A."/>
            <person name="Cruz R."/>
            <person name="Yamaguchi T."/>
            <person name="Sekiguchi Y."/>
        </authorList>
    </citation>
    <scope>NUCLEOTIDE SEQUENCE [LARGE SCALE GENOMIC DNA]</scope>
    <source>
        <strain evidence="6">TBC1</strain>
    </source>
</reference>